<name>A0A485LTK2_9STRA</name>
<evidence type="ECO:0000259" key="1">
    <source>
        <dbReference type="Pfam" id="PF24906"/>
    </source>
</evidence>
<keyword evidence="4" id="KW-1185">Reference proteome</keyword>
<feature type="domain" description="WRKY19-like zinc finger" evidence="1">
    <location>
        <begin position="242"/>
        <end position="265"/>
    </location>
</feature>
<organism evidence="3 4">
    <name type="scientific">Aphanomyces stellatus</name>
    <dbReference type="NCBI Taxonomy" id="120398"/>
    <lineage>
        <taxon>Eukaryota</taxon>
        <taxon>Sar</taxon>
        <taxon>Stramenopiles</taxon>
        <taxon>Oomycota</taxon>
        <taxon>Saprolegniomycetes</taxon>
        <taxon>Saprolegniales</taxon>
        <taxon>Verrucalvaceae</taxon>
        <taxon>Aphanomyces</taxon>
    </lineage>
</organism>
<proteinExistence type="predicted"/>
<dbReference type="Proteomes" id="UP000332933">
    <property type="component" value="Unassembled WGS sequence"/>
</dbReference>
<dbReference type="EMBL" id="CAADRA010007547">
    <property type="protein sequence ID" value="VFU01968.1"/>
    <property type="molecule type" value="Genomic_DNA"/>
</dbReference>
<dbReference type="AlphaFoldDB" id="A0A485LTK2"/>
<gene>
    <name evidence="3" type="primary">Aste57867_25343</name>
    <name evidence="2" type="ORF">As57867_025265</name>
    <name evidence="3" type="ORF">ASTE57867_25343</name>
</gene>
<feature type="domain" description="WRKY19-like zinc finger" evidence="1">
    <location>
        <begin position="170"/>
        <end position="193"/>
    </location>
</feature>
<dbReference type="PANTHER" id="PTHR31827:SF1">
    <property type="entry name" value="EMB|CAB89363.1"/>
    <property type="match status" value="1"/>
</dbReference>
<dbReference type="PANTHER" id="PTHR31827">
    <property type="entry name" value="EMB|CAB89363.1"/>
    <property type="match status" value="1"/>
</dbReference>
<dbReference type="InterPro" id="IPR056866">
    <property type="entry name" value="Znf_WRKY19"/>
</dbReference>
<sequence length="292" mass="30922">MNTPTNMMAHNMQQKLTALPRPALSPVNHTMLSSSLPNFRRFLAVSTPTPKATPTHHTATPRMMMMASPDAAFNPFLTLHSTPKNSSMLEPSPCAVDGCDKFAKMHHYCLAHFRAAASAMTPVVRRGATPISPACSSISDRPKYANRRCKHLGCSKYGLAGGFCISHGGGKKCLDDGCDTTAQSGGYCKSHGGGSRCRFENCHRIAKRKGVCKEHGGRHLCKVDGCGKCAHKSGLCVGHGGGRKCSVDGCTKTAQGKGVCYTHGGGKRCSLDGCSHAARRGGFCITHTAKSA</sequence>
<dbReference type="EMBL" id="VJMH01007521">
    <property type="protein sequence ID" value="KAF0682545.1"/>
    <property type="molecule type" value="Genomic_DNA"/>
</dbReference>
<evidence type="ECO:0000313" key="2">
    <source>
        <dbReference type="EMBL" id="KAF0682545.1"/>
    </source>
</evidence>
<reference evidence="2" key="2">
    <citation type="submission" date="2019-06" db="EMBL/GenBank/DDBJ databases">
        <title>Genomics analysis of Aphanomyces spp. identifies a new class of oomycete effector associated with host adaptation.</title>
        <authorList>
            <person name="Gaulin E."/>
        </authorList>
    </citation>
    <scope>NUCLEOTIDE SEQUENCE</scope>
    <source>
        <strain evidence="2">CBS 578.67</strain>
    </source>
</reference>
<evidence type="ECO:0000313" key="3">
    <source>
        <dbReference type="EMBL" id="VFU01968.1"/>
    </source>
</evidence>
<accession>A0A485LTK2</accession>
<reference evidence="3 4" key="1">
    <citation type="submission" date="2019-03" db="EMBL/GenBank/DDBJ databases">
        <authorList>
            <person name="Gaulin E."/>
            <person name="Dumas B."/>
        </authorList>
    </citation>
    <scope>NUCLEOTIDE SEQUENCE [LARGE SCALE GENOMIC DNA]</scope>
    <source>
        <strain evidence="3">CBS 568.67</strain>
    </source>
</reference>
<feature type="domain" description="WRKY19-like zinc finger" evidence="1">
    <location>
        <begin position="147"/>
        <end position="169"/>
    </location>
</feature>
<dbReference type="OrthoDB" id="158763at2759"/>
<feature type="domain" description="WRKY19-like zinc finger" evidence="1">
    <location>
        <begin position="266"/>
        <end position="287"/>
    </location>
</feature>
<dbReference type="Pfam" id="PF24906">
    <property type="entry name" value="Zf_WRKY19"/>
    <property type="match status" value="4"/>
</dbReference>
<evidence type="ECO:0000313" key="4">
    <source>
        <dbReference type="Proteomes" id="UP000332933"/>
    </source>
</evidence>
<protein>
    <submittedName>
        <fullName evidence="3">Aste57867_25343 protein</fullName>
    </submittedName>
</protein>